<reference evidence="5" key="2">
    <citation type="submission" date="2025-09" db="UniProtKB">
        <authorList>
            <consortium name="Ensembl"/>
        </authorList>
    </citation>
    <scope>IDENTIFICATION</scope>
</reference>
<dbReference type="SUPFAM" id="SSF47473">
    <property type="entry name" value="EF-hand"/>
    <property type="match status" value="1"/>
</dbReference>
<dbReference type="SMART" id="SM01394">
    <property type="entry name" value="S_100"/>
    <property type="match status" value="1"/>
</dbReference>
<dbReference type="PANTHER" id="PTHR11639:SF134">
    <property type="entry name" value="PROTEIN S100-A1-RELATED"/>
    <property type="match status" value="1"/>
</dbReference>
<evidence type="ECO:0000256" key="2">
    <source>
        <dbReference type="ARBA" id="ARBA00022723"/>
    </source>
</evidence>
<evidence type="ECO:0000256" key="3">
    <source>
        <dbReference type="ARBA" id="ARBA00022837"/>
    </source>
</evidence>
<evidence type="ECO:0000256" key="1">
    <source>
        <dbReference type="ARBA" id="ARBA00007323"/>
    </source>
</evidence>
<name>A0A674JK88_9SAUR</name>
<protein>
    <recommendedName>
        <fullName evidence="4">S100/CaBP-9k-type calcium binding subdomain domain-containing protein</fullName>
    </recommendedName>
</protein>
<dbReference type="GO" id="GO:0046914">
    <property type="term" value="F:transition metal ion binding"/>
    <property type="evidence" value="ECO:0007669"/>
    <property type="project" value="InterPro"/>
</dbReference>
<reference evidence="5" key="1">
    <citation type="submission" date="2025-08" db="UniProtKB">
        <authorList>
            <consortium name="Ensembl"/>
        </authorList>
    </citation>
    <scope>IDENTIFICATION</scope>
</reference>
<dbReference type="PROSITE" id="PS00018">
    <property type="entry name" value="EF_HAND_1"/>
    <property type="match status" value="1"/>
</dbReference>
<feature type="domain" description="S100/CaBP-9k-type calcium binding subdomain" evidence="4">
    <location>
        <begin position="36"/>
        <end position="78"/>
    </location>
</feature>
<dbReference type="GeneTree" id="ENSGT01030000236372"/>
<dbReference type="CDD" id="cd00213">
    <property type="entry name" value="S-100"/>
    <property type="match status" value="1"/>
</dbReference>
<accession>A0A674JK88</accession>
<dbReference type="Pfam" id="PF01023">
    <property type="entry name" value="S_100"/>
    <property type="match status" value="1"/>
</dbReference>
<dbReference type="GO" id="GO:0070062">
    <property type="term" value="C:extracellular exosome"/>
    <property type="evidence" value="ECO:0007669"/>
    <property type="project" value="TreeGrafter"/>
</dbReference>
<keyword evidence="6" id="KW-1185">Reference proteome</keyword>
<evidence type="ECO:0000313" key="5">
    <source>
        <dbReference type="Ensembl" id="ENSTMTP00000021118.1"/>
    </source>
</evidence>
<comment type="similarity">
    <text evidence="1">Belongs to the S-100 family.</text>
</comment>
<gene>
    <name evidence="5" type="primary">LOC112106646</name>
</gene>
<dbReference type="Proteomes" id="UP000472274">
    <property type="component" value="Unplaced"/>
</dbReference>
<evidence type="ECO:0000259" key="4">
    <source>
        <dbReference type="SMART" id="SM01394"/>
    </source>
</evidence>
<dbReference type="InterPro" id="IPR018247">
    <property type="entry name" value="EF_Hand_1_Ca_BS"/>
</dbReference>
<evidence type="ECO:0000313" key="6">
    <source>
        <dbReference type="Proteomes" id="UP000472274"/>
    </source>
</evidence>
<dbReference type="InterPro" id="IPR034325">
    <property type="entry name" value="S-100_dom"/>
</dbReference>
<dbReference type="GO" id="GO:0005737">
    <property type="term" value="C:cytoplasm"/>
    <property type="evidence" value="ECO:0007669"/>
    <property type="project" value="TreeGrafter"/>
</dbReference>
<dbReference type="AlphaFoldDB" id="A0A674JK88"/>
<dbReference type="InterPro" id="IPR013787">
    <property type="entry name" value="S100_Ca-bd_sub"/>
</dbReference>
<keyword evidence="2" id="KW-0479">Metal-binding</keyword>
<proteinExistence type="inferred from homology"/>
<dbReference type="GO" id="GO:0005509">
    <property type="term" value="F:calcium ion binding"/>
    <property type="evidence" value="ECO:0007669"/>
    <property type="project" value="TreeGrafter"/>
</dbReference>
<dbReference type="InterPro" id="IPR011992">
    <property type="entry name" value="EF-hand-dom_pair"/>
</dbReference>
<dbReference type="GO" id="GO:0048306">
    <property type="term" value="F:calcium-dependent protein binding"/>
    <property type="evidence" value="ECO:0007669"/>
    <property type="project" value="TreeGrafter"/>
</dbReference>
<keyword evidence="3" id="KW-0106">Calcium</keyword>
<dbReference type="Gene3D" id="1.10.238.10">
    <property type="entry name" value="EF-hand"/>
    <property type="match status" value="1"/>
</dbReference>
<dbReference type="GO" id="GO:0043542">
    <property type="term" value="P:endothelial cell migration"/>
    <property type="evidence" value="ECO:0007669"/>
    <property type="project" value="TreeGrafter"/>
</dbReference>
<dbReference type="PANTHER" id="PTHR11639">
    <property type="entry name" value="S100 CALCIUM-BINDING PROTEIN"/>
    <property type="match status" value="1"/>
</dbReference>
<sequence>MLAIPYHTPLSSRCSLMDCLIICSSIFPEIKMLTPLESAVATIIEIFHKYSRNEPHHDKLSKAELKCLIQKELGNVLKVSQPKMGELVLPREEWKDLDVNKDHSVNFKEYMILITTLLILMPRDSNQAHGLGPGSSDSASRFS</sequence>
<organism evidence="5 6">
    <name type="scientific">Terrapene triunguis</name>
    <name type="common">Three-toed box turtle</name>
    <dbReference type="NCBI Taxonomy" id="2587831"/>
    <lineage>
        <taxon>Eukaryota</taxon>
        <taxon>Metazoa</taxon>
        <taxon>Chordata</taxon>
        <taxon>Craniata</taxon>
        <taxon>Vertebrata</taxon>
        <taxon>Euteleostomi</taxon>
        <taxon>Archelosauria</taxon>
        <taxon>Testudinata</taxon>
        <taxon>Testudines</taxon>
        <taxon>Cryptodira</taxon>
        <taxon>Durocryptodira</taxon>
        <taxon>Testudinoidea</taxon>
        <taxon>Emydidae</taxon>
        <taxon>Terrapene</taxon>
    </lineage>
</organism>
<dbReference type="InParanoid" id="A0A674JK88"/>
<dbReference type="Ensembl" id="ENSTMTT00000021863.1">
    <property type="protein sequence ID" value="ENSTMTP00000021118.1"/>
    <property type="gene ID" value="ENSTMTG00000015402.1"/>
</dbReference>